<feature type="compositionally biased region" description="Basic and acidic residues" evidence="1">
    <location>
        <begin position="17"/>
        <end position="42"/>
    </location>
</feature>
<dbReference type="Proteomes" id="UP000327493">
    <property type="component" value="Chromosome 22"/>
</dbReference>
<reference evidence="2 3" key="1">
    <citation type="submission" date="2019-08" db="EMBL/GenBank/DDBJ databases">
        <title>A chromosome-level genome assembly, high-density linkage maps, and genome scans reveal the genomic architecture of hybrid incompatibilities underlying speciation via character displacement in darters (Percidae: Etheostominae).</title>
        <authorList>
            <person name="Moran R.L."/>
            <person name="Catchen J.M."/>
            <person name="Fuller R.C."/>
        </authorList>
    </citation>
    <scope>NUCLEOTIDE SEQUENCE [LARGE SCALE GENOMIC DNA]</scope>
    <source>
        <strain evidence="2">EspeVRDwgs_2016</strain>
        <tissue evidence="2">Muscle</tissue>
    </source>
</reference>
<dbReference type="EMBL" id="VOFY01000022">
    <property type="protein sequence ID" value="KAA8580998.1"/>
    <property type="molecule type" value="Genomic_DNA"/>
</dbReference>
<accession>A0A5J5CGU2</accession>
<name>A0A5J5CGU2_9PERO</name>
<proteinExistence type="predicted"/>
<feature type="region of interest" description="Disordered" evidence="1">
    <location>
        <begin position="1"/>
        <end position="42"/>
    </location>
</feature>
<evidence type="ECO:0000256" key="1">
    <source>
        <dbReference type="SAM" id="MobiDB-lite"/>
    </source>
</evidence>
<evidence type="ECO:0000313" key="3">
    <source>
        <dbReference type="Proteomes" id="UP000327493"/>
    </source>
</evidence>
<comment type="caution">
    <text evidence="2">The sequence shown here is derived from an EMBL/GenBank/DDBJ whole genome shotgun (WGS) entry which is preliminary data.</text>
</comment>
<organism evidence="2 3">
    <name type="scientific">Etheostoma spectabile</name>
    <name type="common">orangethroat darter</name>
    <dbReference type="NCBI Taxonomy" id="54343"/>
    <lineage>
        <taxon>Eukaryota</taxon>
        <taxon>Metazoa</taxon>
        <taxon>Chordata</taxon>
        <taxon>Craniata</taxon>
        <taxon>Vertebrata</taxon>
        <taxon>Euteleostomi</taxon>
        <taxon>Actinopterygii</taxon>
        <taxon>Neopterygii</taxon>
        <taxon>Teleostei</taxon>
        <taxon>Neoteleostei</taxon>
        <taxon>Acanthomorphata</taxon>
        <taxon>Eupercaria</taxon>
        <taxon>Perciformes</taxon>
        <taxon>Percoidei</taxon>
        <taxon>Percidae</taxon>
        <taxon>Etheostomatinae</taxon>
        <taxon>Etheostoma</taxon>
    </lineage>
</organism>
<gene>
    <name evidence="2" type="ORF">FQN60_013956</name>
</gene>
<sequence>MVTDPRLPGSLWPFGLDEGRAEVAAEEERVGNPRSIEERGEE</sequence>
<dbReference type="AlphaFoldDB" id="A0A5J5CGU2"/>
<keyword evidence="3" id="KW-1185">Reference proteome</keyword>
<evidence type="ECO:0000313" key="2">
    <source>
        <dbReference type="EMBL" id="KAA8580998.1"/>
    </source>
</evidence>
<protein>
    <submittedName>
        <fullName evidence="2">Uncharacterized protein</fullName>
    </submittedName>
</protein>